<dbReference type="AlphaFoldDB" id="A0A397YSE0"/>
<sequence length="294" mass="33370">MPTKSLSSEFYESSLAQNVKSTPQSDKPPPIRFGTLPKRPSGPPSGLLVFFFRFHLSATSTSTSTRLEILEFHRIHLEFHRAHPDPPPPFISEPELQLLRRSNPVAVLNLGTLDISHNKLAGNLNVLGSWLIFRTSSHSTSPSTNSPASCPTSWLIFRIEQRTPYLHRPNNDNDLFELERSLGSNVGNTRTHLDVYLDEKRLDRRSFRNLDVLSYWRENQARFGDLAMMARDILSIPITTVASESAFSIGARVLFQEKVKSSSYLFTKCCCEIQFGFLCSRLDTLLLLVKQIIY</sequence>
<evidence type="ECO:0000313" key="3">
    <source>
        <dbReference type="EMBL" id="RID56307.1"/>
    </source>
</evidence>
<feature type="domain" description="HAT C-terminal dimerisation" evidence="2">
    <location>
        <begin position="193"/>
        <end position="260"/>
    </location>
</feature>
<dbReference type="SUPFAM" id="SSF53098">
    <property type="entry name" value="Ribonuclease H-like"/>
    <property type="match status" value="1"/>
</dbReference>
<feature type="region of interest" description="Disordered" evidence="1">
    <location>
        <begin position="1"/>
        <end position="39"/>
    </location>
</feature>
<dbReference type="InterPro" id="IPR008906">
    <property type="entry name" value="HATC_C_dom"/>
</dbReference>
<reference evidence="3 4" key="1">
    <citation type="submission" date="2018-06" db="EMBL/GenBank/DDBJ databases">
        <title>WGS assembly of Brassica rapa FPsc.</title>
        <authorList>
            <person name="Bowman J."/>
            <person name="Kohchi T."/>
            <person name="Yamato K."/>
            <person name="Jenkins J."/>
            <person name="Shu S."/>
            <person name="Ishizaki K."/>
            <person name="Yamaoka S."/>
            <person name="Nishihama R."/>
            <person name="Nakamura Y."/>
            <person name="Berger F."/>
            <person name="Adam C."/>
            <person name="Aki S."/>
            <person name="Althoff F."/>
            <person name="Araki T."/>
            <person name="Arteaga-Vazquez M."/>
            <person name="Balasubrmanian S."/>
            <person name="Bauer D."/>
            <person name="Boehm C."/>
            <person name="Briginshaw L."/>
            <person name="Caballero-Perez J."/>
            <person name="Catarino B."/>
            <person name="Chen F."/>
            <person name="Chiyoda S."/>
            <person name="Chovatia M."/>
            <person name="Davies K."/>
            <person name="Delmans M."/>
            <person name="Demura T."/>
            <person name="Dierschke T."/>
            <person name="Dolan L."/>
            <person name="Dorantes-Acosta A."/>
            <person name="Eklund D."/>
            <person name="Florent S."/>
            <person name="Flores-Sandoval E."/>
            <person name="Fujiyama A."/>
            <person name="Fukuzawa H."/>
            <person name="Galik B."/>
            <person name="Grimanelli D."/>
            <person name="Grimwood J."/>
            <person name="Grossniklaus U."/>
            <person name="Hamada T."/>
            <person name="Haseloff J."/>
            <person name="Hetherington A."/>
            <person name="Higo A."/>
            <person name="Hirakawa Y."/>
            <person name="Hundley H."/>
            <person name="Ikeda Y."/>
            <person name="Inoue K."/>
            <person name="Inoue S."/>
            <person name="Ishida S."/>
            <person name="Jia Q."/>
            <person name="Kakita M."/>
            <person name="Kanazawa T."/>
            <person name="Kawai Y."/>
            <person name="Kawashima T."/>
            <person name="Kennedy M."/>
            <person name="Kinose K."/>
            <person name="Kinoshita T."/>
            <person name="Kohara Y."/>
            <person name="Koide E."/>
            <person name="Komatsu K."/>
            <person name="Kopischke S."/>
            <person name="Kubo M."/>
            <person name="Kyozuka J."/>
            <person name="Lagercrantz U."/>
            <person name="Lin S."/>
            <person name="Lindquist E."/>
            <person name="Lipzen A."/>
            <person name="Lu C."/>
            <person name="Luna E."/>
            <person name="Martienssen R."/>
            <person name="Minamino N."/>
            <person name="Mizutani M."/>
            <person name="Mizutani M."/>
            <person name="Mochizuki N."/>
            <person name="Monte I."/>
            <person name="Mosher R."/>
            <person name="Nagasaki H."/>
            <person name="Nakagami H."/>
            <person name="Naramoto S."/>
            <person name="Nishitani K."/>
            <person name="Ohtani M."/>
            <person name="Okamoto T."/>
            <person name="Okumura M."/>
            <person name="Phillips J."/>
            <person name="Pollak B."/>
            <person name="Reinders A."/>
            <person name="Roevekamp M."/>
            <person name="Sano R."/>
            <person name="Sawa S."/>
            <person name="Schmid M."/>
            <person name="Shirakawa M."/>
            <person name="Solano R."/>
            <person name="Spunde A."/>
            <person name="Suetsugu N."/>
            <person name="Sugano S."/>
            <person name="Sugiyama A."/>
            <person name="Sun R."/>
            <person name="Suzuki Y."/>
            <person name="Takenaka M."/>
            <person name="Takezawa D."/>
            <person name="Tomogane H."/>
            <person name="Tsuzuki M."/>
            <person name="Ueda T."/>
            <person name="Umeda M."/>
            <person name="Ward J."/>
            <person name="Watanabe Y."/>
            <person name="Yazaki K."/>
            <person name="Yokoyama R."/>
            <person name="Yoshitake Y."/>
            <person name="Yotsui I."/>
            <person name="Zachgo S."/>
            <person name="Schmutz J."/>
        </authorList>
    </citation>
    <scope>NUCLEOTIDE SEQUENCE [LARGE SCALE GENOMIC DNA]</scope>
    <source>
        <strain evidence="4">cv. B-3</strain>
    </source>
</reference>
<dbReference type="PANTHER" id="PTHR23272:SF166">
    <property type="entry name" value="ZINC FINGER BED DOMAIN-CONTAINING PROTEIN RICESLEEPER 2-LIKE ISOFORM X1"/>
    <property type="match status" value="1"/>
</dbReference>
<dbReference type="Pfam" id="PF05699">
    <property type="entry name" value="Dimer_Tnp_hAT"/>
    <property type="match status" value="1"/>
</dbReference>
<name>A0A397YSE0_BRACM</name>
<dbReference type="GO" id="GO:0046983">
    <property type="term" value="F:protein dimerization activity"/>
    <property type="evidence" value="ECO:0007669"/>
    <property type="project" value="InterPro"/>
</dbReference>
<dbReference type="EMBL" id="CM010634">
    <property type="protein sequence ID" value="RID56307.1"/>
    <property type="molecule type" value="Genomic_DNA"/>
</dbReference>
<evidence type="ECO:0000313" key="4">
    <source>
        <dbReference type="Proteomes" id="UP000264353"/>
    </source>
</evidence>
<dbReference type="Proteomes" id="UP000264353">
    <property type="component" value="Chromosome A7"/>
</dbReference>
<organism evidence="3 4">
    <name type="scientific">Brassica campestris</name>
    <name type="common">Field mustard</name>
    <dbReference type="NCBI Taxonomy" id="3711"/>
    <lineage>
        <taxon>Eukaryota</taxon>
        <taxon>Viridiplantae</taxon>
        <taxon>Streptophyta</taxon>
        <taxon>Embryophyta</taxon>
        <taxon>Tracheophyta</taxon>
        <taxon>Spermatophyta</taxon>
        <taxon>Magnoliopsida</taxon>
        <taxon>eudicotyledons</taxon>
        <taxon>Gunneridae</taxon>
        <taxon>Pentapetalae</taxon>
        <taxon>rosids</taxon>
        <taxon>malvids</taxon>
        <taxon>Brassicales</taxon>
        <taxon>Brassicaceae</taxon>
        <taxon>Brassiceae</taxon>
        <taxon>Brassica</taxon>
    </lineage>
</organism>
<dbReference type="InterPro" id="IPR012337">
    <property type="entry name" value="RNaseH-like_sf"/>
</dbReference>
<gene>
    <name evidence="3" type="ORF">BRARA_G03514</name>
</gene>
<proteinExistence type="predicted"/>
<evidence type="ECO:0000256" key="1">
    <source>
        <dbReference type="SAM" id="MobiDB-lite"/>
    </source>
</evidence>
<feature type="compositionally biased region" description="Polar residues" evidence="1">
    <location>
        <begin position="1"/>
        <end position="25"/>
    </location>
</feature>
<evidence type="ECO:0000259" key="2">
    <source>
        <dbReference type="Pfam" id="PF05699"/>
    </source>
</evidence>
<dbReference type="PANTHER" id="PTHR23272">
    <property type="entry name" value="BED FINGER-RELATED"/>
    <property type="match status" value="1"/>
</dbReference>
<protein>
    <recommendedName>
        <fullName evidence="2">HAT C-terminal dimerisation domain-containing protein</fullName>
    </recommendedName>
</protein>
<accession>A0A397YSE0</accession>